<dbReference type="InterPro" id="IPR029044">
    <property type="entry name" value="Nucleotide-diphossugar_trans"/>
</dbReference>
<reference evidence="1 2" key="1">
    <citation type="submission" date="2020-08" db="EMBL/GenBank/DDBJ databases">
        <title>Genomic Encyclopedia of Type Strains, Phase IV (KMG-IV): sequencing the most valuable type-strain genomes for metagenomic binning, comparative biology and taxonomic classification.</title>
        <authorList>
            <person name="Goeker M."/>
        </authorList>
    </citation>
    <scope>NUCLEOTIDE SEQUENCE [LARGE SCALE GENOMIC DNA]</scope>
    <source>
        <strain evidence="1 2">DSM 45615</strain>
    </source>
</reference>
<dbReference type="SUPFAM" id="SSF53448">
    <property type="entry name" value="Nucleotide-diphospho-sugar transferases"/>
    <property type="match status" value="1"/>
</dbReference>
<keyword evidence="2" id="KW-1185">Reference proteome</keyword>
<organism evidence="1 2">
    <name type="scientific">Thermocatellispora tengchongensis</name>
    <dbReference type="NCBI Taxonomy" id="1073253"/>
    <lineage>
        <taxon>Bacteria</taxon>
        <taxon>Bacillati</taxon>
        <taxon>Actinomycetota</taxon>
        <taxon>Actinomycetes</taxon>
        <taxon>Streptosporangiales</taxon>
        <taxon>Streptosporangiaceae</taxon>
        <taxon>Thermocatellispora</taxon>
    </lineage>
</organism>
<evidence type="ECO:0000313" key="2">
    <source>
        <dbReference type="Proteomes" id="UP000578449"/>
    </source>
</evidence>
<dbReference type="EMBL" id="JACHGN010000002">
    <property type="protein sequence ID" value="MBB5131155.1"/>
    <property type="molecule type" value="Genomic_DNA"/>
</dbReference>
<dbReference type="AlphaFoldDB" id="A0A840P542"/>
<sequence length="342" mass="38232">MIALSRCVALAKRLATDLVVLCSRWADAEKALVVARRGGVNVLAVDVPEAQRVELPEFATTALLAGTKFEWRTDTSLKRNIGLALARMRGWDRIVFLDDDIEVRDPDDLVRAAGLLNLYEAVGLFIGGMPDNSVVCHANRYVGNSQDTFVGGGALVVDPVRVTSFFPQIYNEDWFYLLDRARLRRVATVGLAVQAPYDPFAWPGRARTEEFGDVLAEGLFALLHTGGTVREADRVYWAEFLGVRRSFIKGVLSRVEARAQGVEDERIAASLRVALARLWLIDPGLCQDYLEAWQADRSAWRRYVRRLPVGVSTTDALRVLGLDRWFVDRNLSSPDREPALGW</sequence>
<proteinExistence type="predicted"/>
<gene>
    <name evidence="1" type="ORF">HNP84_000861</name>
</gene>
<dbReference type="Proteomes" id="UP000578449">
    <property type="component" value="Unassembled WGS sequence"/>
</dbReference>
<accession>A0A840P542</accession>
<comment type="caution">
    <text evidence="1">The sequence shown here is derived from an EMBL/GenBank/DDBJ whole genome shotgun (WGS) entry which is preliminary data.</text>
</comment>
<evidence type="ECO:0008006" key="3">
    <source>
        <dbReference type="Google" id="ProtNLM"/>
    </source>
</evidence>
<dbReference type="RefSeq" id="WP_185048005.1">
    <property type="nucleotide sequence ID" value="NZ_BAABIX010000088.1"/>
</dbReference>
<evidence type="ECO:0000313" key="1">
    <source>
        <dbReference type="EMBL" id="MBB5131155.1"/>
    </source>
</evidence>
<protein>
    <recommendedName>
        <fullName evidence="3">Glycosyltransferase family 2 protein</fullName>
    </recommendedName>
</protein>
<name>A0A840P542_9ACTN</name>